<accession>A0A844DJD0</accession>
<sequence length="72" mass="7229">MSFFTTAVSTMSTLVVALGGGVGVWGVVNLMEGYGADNPASKSQGVKQLMAGGGIMLLGLKVVPLLSSLITV</sequence>
<name>A0A844DJD0_9FIRM</name>
<dbReference type="AlphaFoldDB" id="A0A844DJD0"/>
<evidence type="ECO:0000313" key="2">
    <source>
        <dbReference type="EMBL" id="MSC50832.1"/>
    </source>
</evidence>
<evidence type="ECO:0000313" key="3">
    <source>
        <dbReference type="Proteomes" id="UP000462091"/>
    </source>
</evidence>
<reference evidence="2 3" key="1">
    <citation type="journal article" date="2019" name="Nat. Med.">
        <title>A library of human gut bacterial isolates paired with longitudinal multiomics data enables mechanistic microbiome research.</title>
        <authorList>
            <person name="Poyet M."/>
            <person name="Groussin M."/>
            <person name="Gibbons S.M."/>
            <person name="Avila-Pacheco J."/>
            <person name="Jiang X."/>
            <person name="Kearney S.M."/>
            <person name="Perrotta A.R."/>
            <person name="Berdy B."/>
            <person name="Zhao S."/>
            <person name="Lieberman T.D."/>
            <person name="Swanson P.K."/>
            <person name="Smith M."/>
            <person name="Roesemann S."/>
            <person name="Alexander J.E."/>
            <person name="Rich S.A."/>
            <person name="Livny J."/>
            <person name="Vlamakis H."/>
            <person name="Clish C."/>
            <person name="Bullock K."/>
            <person name="Deik A."/>
            <person name="Scott J."/>
            <person name="Pierce K.A."/>
            <person name="Xavier R.J."/>
            <person name="Alm E.J."/>
        </authorList>
    </citation>
    <scope>NUCLEOTIDE SEQUENCE [LARGE SCALE GENOMIC DNA]</scope>
    <source>
        <strain evidence="2 3">BIOML-B1</strain>
    </source>
</reference>
<comment type="caution">
    <text evidence="2">The sequence shown here is derived from an EMBL/GenBank/DDBJ whole genome shotgun (WGS) entry which is preliminary data.</text>
</comment>
<dbReference type="Pfam" id="PF12750">
    <property type="entry name" value="Maff2"/>
    <property type="match status" value="1"/>
</dbReference>
<dbReference type="Proteomes" id="UP000462091">
    <property type="component" value="Unassembled WGS sequence"/>
</dbReference>
<evidence type="ECO:0000256" key="1">
    <source>
        <dbReference type="SAM" id="Phobius"/>
    </source>
</evidence>
<keyword evidence="1" id="KW-1133">Transmembrane helix</keyword>
<dbReference type="RefSeq" id="WP_154265430.1">
    <property type="nucleotide sequence ID" value="NZ_WKQM01000003.1"/>
</dbReference>
<protein>
    <submittedName>
        <fullName evidence="2">Conjugal transfer protein</fullName>
    </submittedName>
</protein>
<dbReference type="InterPro" id="IPR024272">
    <property type="entry name" value="MAFF-rel"/>
</dbReference>
<gene>
    <name evidence="2" type="ORF">GKE10_02690</name>
</gene>
<organism evidence="2 3">
    <name type="scientific">Faecalibacterium prausnitzii</name>
    <dbReference type="NCBI Taxonomy" id="853"/>
    <lineage>
        <taxon>Bacteria</taxon>
        <taxon>Bacillati</taxon>
        <taxon>Bacillota</taxon>
        <taxon>Clostridia</taxon>
        <taxon>Eubacteriales</taxon>
        <taxon>Oscillospiraceae</taxon>
        <taxon>Faecalibacterium</taxon>
    </lineage>
</organism>
<proteinExistence type="predicted"/>
<feature type="transmembrane region" description="Helical" evidence="1">
    <location>
        <begin position="6"/>
        <end position="28"/>
    </location>
</feature>
<feature type="transmembrane region" description="Helical" evidence="1">
    <location>
        <begin position="49"/>
        <end position="70"/>
    </location>
</feature>
<keyword evidence="1" id="KW-0472">Membrane</keyword>
<dbReference type="EMBL" id="WKQM01000003">
    <property type="protein sequence ID" value="MSC50832.1"/>
    <property type="molecule type" value="Genomic_DNA"/>
</dbReference>
<keyword evidence="1" id="KW-0812">Transmembrane</keyword>